<feature type="region of interest" description="Disordered" evidence="5">
    <location>
        <begin position="396"/>
        <end position="415"/>
    </location>
</feature>
<evidence type="ECO:0000256" key="3">
    <source>
        <dbReference type="ARBA" id="ARBA00029447"/>
    </source>
</evidence>
<dbReference type="RefSeq" id="WP_160785709.1">
    <property type="nucleotide sequence ID" value="NZ_CP086611.1"/>
</dbReference>
<evidence type="ECO:0000256" key="4">
    <source>
        <dbReference type="PROSITE-ProRule" id="PRU00284"/>
    </source>
</evidence>
<evidence type="ECO:0000256" key="2">
    <source>
        <dbReference type="ARBA" id="ARBA00022500"/>
    </source>
</evidence>
<dbReference type="PROSITE" id="PS50192">
    <property type="entry name" value="T_SNARE"/>
    <property type="match status" value="1"/>
</dbReference>
<feature type="transmembrane region" description="Helical" evidence="6">
    <location>
        <begin position="189"/>
        <end position="211"/>
    </location>
</feature>
<dbReference type="GO" id="GO:0007165">
    <property type="term" value="P:signal transduction"/>
    <property type="evidence" value="ECO:0007669"/>
    <property type="project" value="UniProtKB-KW"/>
</dbReference>
<evidence type="ECO:0000259" key="8">
    <source>
        <dbReference type="PROSITE" id="PS50192"/>
    </source>
</evidence>
<dbReference type="GO" id="GO:0006935">
    <property type="term" value="P:chemotaxis"/>
    <property type="evidence" value="ECO:0007669"/>
    <property type="project" value="UniProtKB-KW"/>
</dbReference>
<dbReference type="Pfam" id="PF00672">
    <property type="entry name" value="HAMP"/>
    <property type="match status" value="1"/>
</dbReference>
<dbReference type="CDD" id="cd11386">
    <property type="entry name" value="MCP_signal"/>
    <property type="match status" value="1"/>
</dbReference>
<dbReference type="GO" id="GO:0004888">
    <property type="term" value="F:transmembrane signaling receptor activity"/>
    <property type="evidence" value="ECO:0007669"/>
    <property type="project" value="InterPro"/>
</dbReference>
<reference evidence="10 11" key="1">
    <citation type="submission" date="2019-12" db="EMBL/GenBank/DDBJ databases">
        <title>Shinella granuli gen. nov., sp. nov., and proposal of the reclassification of Zoogloea ramigera ATCC 19623 as Shinella zoogloeoides sp. nov.</title>
        <authorList>
            <person name="Gao J."/>
        </authorList>
    </citation>
    <scope>NUCLEOTIDE SEQUENCE [LARGE SCALE GENOMIC DNA]</scope>
    <source>
        <strain evidence="10 11">DSM 287</strain>
    </source>
</reference>
<accession>A0A6N8TDQ5</accession>
<keyword evidence="2" id="KW-0145">Chemotaxis</keyword>
<feature type="domain" description="T-SNARE coiled-coil homology" evidence="8">
    <location>
        <begin position="342"/>
        <end position="404"/>
    </location>
</feature>
<keyword evidence="6" id="KW-1133">Transmembrane helix</keyword>
<dbReference type="InterPro" id="IPR004090">
    <property type="entry name" value="Chemotax_Me-accpt_rcpt"/>
</dbReference>
<comment type="caution">
    <text evidence="10">The sequence shown here is derived from an EMBL/GenBank/DDBJ whole genome shotgun (WGS) entry which is preliminary data.</text>
</comment>
<dbReference type="SUPFAM" id="SSF158472">
    <property type="entry name" value="HAMP domain-like"/>
    <property type="match status" value="1"/>
</dbReference>
<dbReference type="OrthoDB" id="3378718at2"/>
<dbReference type="Gene3D" id="1.10.287.950">
    <property type="entry name" value="Methyl-accepting chemotaxis protein"/>
    <property type="match status" value="1"/>
</dbReference>
<protein>
    <submittedName>
        <fullName evidence="10">HAMP domain-containing protein</fullName>
    </submittedName>
</protein>
<dbReference type="InterPro" id="IPR000727">
    <property type="entry name" value="T_SNARE_dom"/>
</dbReference>
<evidence type="ECO:0000313" key="11">
    <source>
        <dbReference type="Proteomes" id="UP000440304"/>
    </source>
</evidence>
<feature type="domain" description="HAMP" evidence="9">
    <location>
        <begin position="213"/>
        <end position="266"/>
    </location>
</feature>
<dbReference type="FunFam" id="1.10.287.950:FF:000001">
    <property type="entry name" value="Methyl-accepting chemotaxis sensory transducer"/>
    <property type="match status" value="1"/>
</dbReference>
<dbReference type="PRINTS" id="PR00260">
    <property type="entry name" value="CHEMTRNSDUCR"/>
</dbReference>
<dbReference type="EMBL" id="WUML01000005">
    <property type="protein sequence ID" value="MXO00306.1"/>
    <property type="molecule type" value="Genomic_DNA"/>
</dbReference>
<sequence length="654" mass="68216">MRNIPIIGKFLLNLGAFGLFVAGVTAYSTSRISFIDSAYTSLLDEDSTATLMLARASRSLVSTRSAIADVLIARTKEAKDAAVEDMKLSEGFFTKQMDTAMTAVEDSTRIKAIKASALDALNTNCGPLVAAAATTFDDAANIQAQTEFAADCKPAFGAAITALTDEINQITATAEARQAALIETTRTTIMTTVLSVVIGLAAILIASFFAVRAWISRPLNTLAGTMTTLAGGNLDIEIAETDRRDEVGGMARAVQVFKDNGLRTRALEASSEAARHASEAERERNLETDRVRNAAMAQATDGLAGGLKRMAGGDLSCELTQAFSPEFESLRQDFNAAVSQLRTALHSVSEATGSIDSGSRELSQAANDLSRRTEQQAAALEETAAALDEITANVSQSSKRAEEARSKALEANGSANHSTKVVSDAVAAMQRIEQSSGQISNIIGVIDEIAFQTNLLALNAGVEAARAGEAGKGFAVVAQEVRELAQRSAQAAKEIKELIRHSASEVEGGVRLVMQTGEALKVINQHVSDINLQLDAIALSAREQSVGLAEVNAAVNQMDQTTQQNAAMVEQSTAASASLAGDADRLRQLVGKFQVGAVVGAGGGAGRGHAAAPVRASAASQPVASPARRMVGKLASAFGGGSAAPAVEQGWDEF</sequence>
<proteinExistence type="inferred from homology"/>
<gene>
    <name evidence="10" type="ORF">GR156_08345</name>
</gene>
<dbReference type="PROSITE" id="PS50885">
    <property type="entry name" value="HAMP"/>
    <property type="match status" value="2"/>
</dbReference>
<dbReference type="InterPro" id="IPR051310">
    <property type="entry name" value="MCP_chemotaxis"/>
</dbReference>
<dbReference type="Pfam" id="PF00015">
    <property type="entry name" value="MCPsignal"/>
    <property type="match status" value="1"/>
</dbReference>
<evidence type="ECO:0000313" key="10">
    <source>
        <dbReference type="EMBL" id="MXO00306.1"/>
    </source>
</evidence>
<dbReference type="Gene3D" id="1.10.8.500">
    <property type="entry name" value="HAMP domain in histidine kinase"/>
    <property type="match status" value="1"/>
</dbReference>
<dbReference type="InterPro" id="IPR003660">
    <property type="entry name" value="HAMP_dom"/>
</dbReference>
<dbReference type="PROSITE" id="PS50111">
    <property type="entry name" value="CHEMOTAXIS_TRANSDUC_2"/>
    <property type="match status" value="1"/>
</dbReference>
<feature type="domain" description="HAMP" evidence="9">
    <location>
        <begin position="294"/>
        <end position="346"/>
    </location>
</feature>
<dbReference type="Proteomes" id="UP000440304">
    <property type="component" value="Unassembled WGS sequence"/>
</dbReference>
<dbReference type="PANTHER" id="PTHR43531:SF11">
    <property type="entry name" value="METHYL-ACCEPTING CHEMOTAXIS PROTEIN 3"/>
    <property type="match status" value="1"/>
</dbReference>
<name>A0A6N8TDQ5_SHIZO</name>
<dbReference type="PANTHER" id="PTHR43531">
    <property type="entry name" value="PROTEIN ICFG"/>
    <property type="match status" value="1"/>
</dbReference>
<evidence type="ECO:0000256" key="5">
    <source>
        <dbReference type="SAM" id="MobiDB-lite"/>
    </source>
</evidence>
<keyword evidence="4" id="KW-0807">Transducer</keyword>
<dbReference type="SMART" id="SM00283">
    <property type="entry name" value="MA"/>
    <property type="match status" value="1"/>
</dbReference>
<evidence type="ECO:0000259" key="7">
    <source>
        <dbReference type="PROSITE" id="PS50111"/>
    </source>
</evidence>
<keyword evidence="6" id="KW-0812">Transmembrane</keyword>
<dbReference type="CDD" id="cd06225">
    <property type="entry name" value="HAMP"/>
    <property type="match status" value="1"/>
</dbReference>
<dbReference type="GO" id="GO:0016020">
    <property type="term" value="C:membrane"/>
    <property type="evidence" value="ECO:0007669"/>
    <property type="project" value="UniProtKB-SubCell"/>
</dbReference>
<feature type="compositionally biased region" description="Basic and acidic residues" evidence="5">
    <location>
        <begin position="399"/>
        <end position="408"/>
    </location>
</feature>
<evidence type="ECO:0000256" key="1">
    <source>
        <dbReference type="ARBA" id="ARBA00004370"/>
    </source>
</evidence>
<evidence type="ECO:0000256" key="6">
    <source>
        <dbReference type="SAM" id="Phobius"/>
    </source>
</evidence>
<feature type="domain" description="Methyl-accepting transducer" evidence="7">
    <location>
        <begin position="351"/>
        <end position="580"/>
    </location>
</feature>
<dbReference type="SMART" id="SM00304">
    <property type="entry name" value="HAMP"/>
    <property type="match status" value="2"/>
</dbReference>
<comment type="similarity">
    <text evidence="3">Belongs to the methyl-accepting chemotaxis (MCP) protein family.</text>
</comment>
<dbReference type="InterPro" id="IPR004089">
    <property type="entry name" value="MCPsignal_dom"/>
</dbReference>
<comment type="subcellular location">
    <subcellularLocation>
        <location evidence="1">Membrane</location>
    </subcellularLocation>
</comment>
<dbReference type="SUPFAM" id="SSF58104">
    <property type="entry name" value="Methyl-accepting chemotaxis protein (MCP) signaling domain"/>
    <property type="match status" value="1"/>
</dbReference>
<keyword evidence="6" id="KW-0472">Membrane</keyword>
<dbReference type="AlphaFoldDB" id="A0A6N8TDQ5"/>
<organism evidence="10 11">
    <name type="scientific">Shinella zoogloeoides</name>
    <name type="common">Crabtreella saccharophila</name>
    <dbReference type="NCBI Taxonomy" id="352475"/>
    <lineage>
        <taxon>Bacteria</taxon>
        <taxon>Pseudomonadati</taxon>
        <taxon>Pseudomonadota</taxon>
        <taxon>Alphaproteobacteria</taxon>
        <taxon>Hyphomicrobiales</taxon>
        <taxon>Rhizobiaceae</taxon>
        <taxon>Shinella</taxon>
    </lineage>
</organism>
<evidence type="ECO:0000259" key="9">
    <source>
        <dbReference type="PROSITE" id="PS50885"/>
    </source>
</evidence>